<dbReference type="Pfam" id="PF02361">
    <property type="entry name" value="CbiQ"/>
    <property type="match status" value="1"/>
</dbReference>
<keyword evidence="4 7" id="KW-1133">Transmembrane helix</keyword>
<sequence>MAIRPSPVADRPAPGTTSVPRGLPQWLAARESYEPLDDRSSFIEHNLGHIGGALAQIGDPAPVPLASSPVDRLLHPVSPGVRLLGVIALIVCVNATRNMLFSYMMLALVLVMLAARPARLLKAILAPTLAVCLLSLVVALPAVFVGQTSAPVRLTVRAFISVSLVVSLARTIPWNRLIAGLRGAGCPDALIYICDVTIQFVEVLGRSMVSLLEALKLRSVGRDTTKLTSAGRLMGVLFIRANEQALLMAEAMVCRGFDGTYHVRESPLATWQNGLYALAVAGVIALAVYVG</sequence>
<dbReference type="InterPro" id="IPR051611">
    <property type="entry name" value="ECF_transporter_component"/>
</dbReference>
<protein>
    <submittedName>
        <fullName evidence="9">Energy-coupling factor transporter transmembrane protein EcfT</fullName>
    </submittedName>
</protein>
<evidence type="ECO:0000256" key="1">
    <source>
        <dbReference type="ARBA" id="ARBA00004141"/>
    </source>
</evidence>
<reference evidence="10 11" key="1">
    <citation type="journal article" date="2019" name="Syst. Appl. Microbiol.">
        <title>Characterization of Bifidobacterium species in feaces of the Egyptian fruit bat: Description of B. vespertilionis sp. nov. and B. rousetti sp. nov.</title>
        <authorList>
            <person name="Modesto M."/>
            <person name="Satti M."/>
            <person name="Watanabe K."/>
            <person name="Puglisi E."/>
            <person name="Morelli L."/>
            <person name="Huang C.-H."/>
            <person name="Liou J.-S."/>
            <person name="Miyashita M."/>
            <person name="Tamura T."/>
            <person name="Saito S."/>
            <person name="Mori K."/>
            <person name="Huang L."/>
            <person name="Sciavilla P."/>
            <person name="Sandri C."/>
            <person name="Spiezio C."/>
            <person name="Vitali F."/>
            <person name="Cavalieri D."/>
            <person name="Perpetuini G."/>
            <person name="Tofalo R."/>
            <person name="Bonetti A."/>
            <person name="Arita M."/>
            <person name="Mattarelli P."/>
        </authorList>
    </citation>
    <scope>NUCLEOTIDE SEQUENCE [LARGE SCALE GENOMIC DNA]</scope>
    <source>
        <strain evidence="8 11">RST16</strain>
        <strain evidence="9 10">RST8</strain>
    </source>
</reference>
<name>A0A5J5DUG2_9BIFI</name>
<dbReference type="Proteomes" id="UP000374630">
    <property type="component" value="Unassembled WGS sequence"/>
</dbReference>
<dbReference type="OrthoDB" id="8585740at2"/>
<dbReference type="AlphaFoldDB" id="A0A5J5DUG2"/>
<feature type="region of interest" description="Disordered" evidence="6">
    <location>
        <begin position="1"/>
        <end position="21"/>
    </location>
</feature>
<keyword evidence="5 7" id="KW-0472">Membrane</keyword>
<keyword evidence="3 7" id="KW-0812">Transmembrane</keyword>
<dbReference type="EMBL" id="RZNZ01000010">
    <property type="protein sequence ID" value="KAA8819526.1"/>
    <property type="molecule type" value="Genomic_DNA"/>
</dbReference>
<evidence type="ECO:0000256" key="4">
    <source>
        <dbReference type="ARBA" id="ARBA00022989"/>
    </source>
</evidence>
<evidence type="ECO:0000313" key="10">
    <source>
        <dbReference type="Proteomes" id="UP000345527"/>
    </source>
</evidence>
<keyword evidence="2" id="KW-1003">Cell membrane</keyword>
<feature type="transmembrane region" description="Helical" evidence="7">
    <location>
        <begin position="124"/>
        <end position="145"/>
    </location>
</feature>
<evidence type="ECO:0000256" key="2">
    <source>
        <dbReference type="ARBA" id="ARBA00022475"/>
    </source>
</evidence>
<evidence type="ECO:0000313" key="9">
    <source>
        <dbReference type="EMBL" id="KAA8823466.1"/>
    </source>
</evidence>
<proteinExistence type="predicted"/>
<feature type="transmembrane region" description="Helical" evidence="7">
    <location>
        <begin position="100"/>
        <end position="118"/>
    </location>
</feature>
<dbReference type="EMBL" id="RZOA01000009">
    <property type="protein sequence ID" value="KAA8823466.1"/>
    <property type="molecule type" value="Genomic_DNA"/>
</dbReference>
<evidence type="ECO:0000313" key="8">
    <source>
        <dbReference type="EMBL" id="KAA8819526.1"/>
    </source>
</evidence>
<comment type="caution">
    <text evidence="9">The sequence shown here is derived from an EMBL/GenBank/DDBJ whole genome shotgun (WGS) entry which is preliminary data.</text>
</comment>
<feature type="transmembrane region" description="Helical" evidence="7">
    <location>
        <begin position="154"/>
        <end position="172"/>
    </location>
</feature>
<evidence type="ECO:0000256" key="7">
    <source>
        <dbReference type="SAM" id="Phobius"/>
    </source>
</evidence>
<feature type="transmembrane region" description="Helical" evidence="7">
    <location>
        <begin position="274"/>
        <end position="290"/>
    </location>
</feature>
<gene>
    <name evidence="9" type="ORF">EM848_05890</name>
    <name evidence="8" type="ORF">EMO90_07740</name>
</gene>
<dbReference type="CDD" id="cd16914">
    <property type="entry name" value="EcfT"/>
    <property type="match status" value="1"/>
</dbReference>
<organism evidence="9 10">
    <name type="scientific">Bifidobacterium vespertilionis</name>
    <dbReference type="NCBI Taxonomy" id="2562524"/>
    <lineage>
        <taxon>Bacteria</taxon>
        <taxon>Bacillati</taxon>
        <taxon>Actinomycetota</taxon>
        <taxon>Actinomycetes</taxon>
        <taxon>Bifidobacteriales</taxon>
        <taxon>Bifidobacteriaceae</taxon>
        <taxon>Bifidobacterium</taxon>
    </lineage>
</organism>
<keyword evidence="11" id="KW-1185">Reference proteome</keyword>
<evidence type="ECO:0000256" key="5">
    <source>
        <dbReference type="ARBA" id="ARBA00023136"/>
    </source>
</evidence>
<dbReference type="PANTHER" id="PTHR34857:SF2">
    <property type="entry name" value="SLL0384 PROTEIN"/>
    <property type="match status" value="1"/>
</dbReference>
<evidence type="ECO:0000313" key="11">
    <source>
        <dbReference type="Proteomes" id="UP000374630"/>
    </source>
</evidence>
<dbReference type="GO" id="GO:0005886">
    <property type="term" value="C:plasma membrane"/>
    <property type="evidence" value="ECO:0007669"/>
    <property type="project" value="UniProtKB-ARBA"/>
</dbReference>
<comment type="subcellular location">
    <subcellularLocation>
        <location evidence="1">Membrane</location>
        <topology evidence="1">Multi-pass membrane protein</topology>
    </subcellularLocation>
</comment>
<dbReference type="InterPro" id="IPR003339">
    <property type="entry name" value="ABC/ECF_trnsptr_transmembrane"/>
</dbReference>
<evidence type="ECO:0000256" key="6">
    <source>
        <dbReference type="SAM" id="MobiDB-lite"/>
    </source>
</evidence>
<accession>A0A5J5DUG2</accession>
<dbReference type="Proteomes" id="UP000345527">
    <property type="component" value="Unassembled WGS sequence"/>
</dbReference>
<dbReference type="PANTHER" id="PTHR34857">
    <property type="entry name" value="SLL0384 PROTEIN"/>
    <property type="match status" value="1"/>
</dbReference>
<evidence type="ECO:0000256" key="3">
    <source>
        <dbReference type="ARBA" id="ARBA00022692"/>
    </source>
</evidence>